<protein>
    <submittedName>
        <fullName evidence="7">Lathosterol oxidase, putative</fullName>
    </submittedName>
</protein>
<evidence type="ECO:0000313" key="8">
    <source>
        <dbReference type="Proteomes" id="UP000051952"/>
    </source>
</evidence>
<feature type="transmembrane region" description="Helical" evidence="5">
    <location>
        <begin position="113"/>
        <end position="134"/>
    </location>
</feature>
<dbReference type="GO" id="GO:0005506">
    <property type="term" value="F:iron ion binding"/>
    <property type="evidence" value="ECO:0007669"/>
    <property type="project" value="InterPro"/>
</dbReference>
<organism evidence="7 8">
    <name type="scientific">Bodo saltans</name>
    <name type="common">Flagellated protozoan</name>
    <dbReference type="NCBI Taxonomy" id="75058"/>
    <lineage>
        <taxon>Eukaryota</taxon>
        <taxon>Discoba</taxon>
        <taxon>Euglenozoa</taxon>
        <taxon>Kinetoplastea</taxon>
        <taxon>Metakinetoplastina</taxon>
        <taxon>Eubodonida</taxon>
        <taxon>Bodonidae</taxon>
        <taxon>Bodo</taxon>
    </lineage>
</organism>
<dbReference type="InterPro" id="IPR006694">
    <property type="entry name" value="Fatty_acid_hydroxylase"/>
</dbReference>
<keyword evidence="4 5" id="KW-0472">Membrane</keyword>
<dbReference type="OMA" id="GPGLWYN"/>
<dbReference type="AlphaFoldDB" id="A0A0S4IWX4"/>
<evidence type="ECO:0000256" key="3">
    <source>
        <dbReference type="ARBA" id="ARBA00022989"/>
    </source>
</evidence>
<dbReference type="PANTHER" id="PTHR11863">
    <property type="entry name" value="STEROL DESATURASE"/>
    <property type="match status" value="1"/>
</dbReference>
<evidence type="ECO:0000313" key="7">
    <source>
        <dbReference type="EMBL" id="CUG06456.1"/>
    </source>
</evidence>
<gene>
    <name evidence="7" type="ORF">BSAL_72730</name>
</gene>
<feature type="domain" description="Fatty acid hydroxylase" evidence="6">
    <location>
        <begin position="122"/>
        <end position="246"/>
    </location>
</feature>
<reference evidence="8" key="1">
    <citation type="submission" date="2015-09" db="EMBL/GenBank/DDBJ databases">
        <authorList>
            <consortium name="Pathogen Informatics"/>
        </authorList>
    </citation>
    <scope>NUCLEOTIDE SEQUENCE [LARGE SCALE GENOMIC DNA]</scope>
    <source>
        <strain evidence="8">Lake Konstanz</strain>
    </source>
</reference>
<evidence type="ECO:0000256" key="4">
    <source>
        <dbReference type="ARBA" id="ARBA00023136"/>
    </source>
</evidence>
<dbReference type="OrthoDB" id="6354873at2759"/>
<dbReference type="InterPro" id="IPR050307">
    <property type="entry name" value="Sterol_Desaturase_Related"/>
</dbReference>
<keyword evidence="8" id="KW-1185">Reference proteome</keyword>
<evidence type="ECO:0000256" key="5">
    <source>
        <dbReference type="SAM" id="Phobius"/>
    </source>
</evidence>
<keyword evidence="2 5" id="KW-0812">Transmembrane</keyword>
<dbReference type="GO" id="GO:0016491">
    <property type="term" value="F:oxidoreductase activity"/>
    <property type="evidence" value="ECO:0007669"/>
    <property type="project" value="InterPro"/>
</dbReference>
<sequence>MDIAHDFIADSLELDKSNIWTNISIIFTVLAVGGCFFYWSFATASYYFWFVWNKKRFFPFETVNEAELPAQMAHEKYIALASIPLMAVPMLPAALFQYRGYSKMYRSIDDYGWGYFFLSIPMFFLFTDCMVYWFHRGLHHPIFYRRLHKLHHSYRFTSPYSSHAFHPLDGFGQGIAYYVFTYIFPMHNLLFIGMFVFVNFWTISIHDQVDFGGCLVNTTGHHTIHHDQFNYNYGQYLTLWDRIGGTYKVSQQTHSMFGSTEDDAIVSGKKSI</sequence>
<dbReference type="VEuPathDB" id="TriTrypDB:BSAL_72730"/>
<feature type="transmembrane region" description="Helical" evidence="5">
    <location>
        <begin position="77"/>
        <end position="101"/>
    </location>
</feature>
<keyword evidence="3 5" id="KW-1133">Transmembrane helix</keyword>
<evidence type="ECO:0000256" key="1">
    <source>
        <dbReference type="ARBA" id="ARBA00004370"/>
    </source>
</evidence>
<dbReference type="EMBL" id="CYKH01000587">
    <property type="protein sequence ID" value="CUG06456.1"/>
    <property type="molecule type" value="Genomic_DNA"/>
</dbReference>
<dbReference type="Proteomes" id="UP000051952">
    <property type="component" value="Unassembled WGS sequence"/>
</dbReference>
<dbReference type="GO" id="GO:0008610">
    <property type="term" value="P:lipid biosynthetic process"/>
    <property type="evidence" value="ECO:0007669"/>
    <property type="project" value="InterPro"/>
</dbReference>
<dbReference type="GO" id="GO:0016020">
    <property type="term" value="C:membrane"/>
    <property type="evidence" value="ECO:0007669"/>
    <property type="project" value="UniProtKB-SubCell"/>
</dbReference>
<feature type="transmembrane region" description="Helical" evidence="5">
    <location>
        <begin position="25"/>
        <end position="49"/>
    </location>
</feature>
<dbReference type="Pfam" id="PF04116">
    <property type="entry name" value="FA_hydroxylase"/>
    <property type="match status" value="1"/>
</dbReference>
<comment type="subcellular location">
    <subcellularLocation>
        <location evidence="1">Membrane</location>
    </subcellularLocation>
</comment>
<evidence type="ECO:0000256" key="2">
    <source>
        <dbReference type="ARBA" id="ARBA00022692"/>
    </source>
</evidence>
<accession>A0A0S4IWX4</accession>
<name>A0A0S4IWX4_BODSA</name>
<feature type="transmembrane region" description="Helical" evidence="5">
    <location>
        <begin position="175"/>
        <end position="198"/>
    </location>
</feature>
<proteinExistence type="predicted"/>
<evidence type="ECO:0000259" key="6">
    <source>
        <dbReference type="Pfam" id="PF04116"/>
    </source>
</evidence>